<proteinExistence type="predicted"/>
<protein>
    <submittedName>
        <fullName evidence="1">Uncharacterized protein</fullName>
    </submittedName>
</protein>
<gene>
    <name evidence="1" type="ORF">NE646_15080</name>
</gene>
<name>A0AAW5KHW4_9FIRM</name>
<dbReference type="AlphaFoldDB" id="A0AAW5KHW4"/>
<dbReference type="EMBL" id="JANGAB010000471">
    <property type="protein sequence ID" value="MCQ4950941.1"/>
    <property type="molecule type" value="Genomic_DNA"/>
</dbReference>
<comment type="caution">
    <text evidence="1">The sequence shown here is derived from an EMBL/GenBank/DDBJ whole genome shotgun (WGS) entry which is preliminary data.</text>
</comment>
<evidence type="ECO:0000313" key="1">
    <source>
        <dbReference type="EMBL" id="MCQ4950941.1"/>
    </source>
</evidence>
<feature type="non-terminal residue" evidence="1">
    <location>
        <position position="1"/>
    </location>
</feature>
<dbReference type="Proteomes" id="UP001205063">
    <property type="component" value="Unassembled WGS sequence"/>
</dbReference>
<evidence type="ECO:0000313" key="2">
    <source>
        <dbReference type="Proteomes" id="UP001205063"/>
    </source>
</evidence>
<organism evidence="1 2">
    <name type="scientific">Bittarella massiliensis</name>
    <name type="common">ex Durand et al. 2017</name>
    <dbReference type="NCBI Taxonomy" id="1720313"/>
    <lineage>
        <taxon>Bacteria</taxon>
        <taxon>Bacillati</taxon>
        <taxon>Bacillota</taxon>
        <taxon>Clostridia</taxon>
        <taxon>Eubacteriales</taxon>
        <taxon>Oscillospiraceae</taxon>
        <taxon>Bittarella (ex Durand et al. 2017)</taxon>
    </lineage>
</organism>
<reference evidence="1" key="1">
    <citation type="submission" date="2022-06" db="EMBL/GenBank/DDBJ databases">
        <title>Isolation of gut microbiota from human fecal samples.</title>
        <authorList>
            <person name="Pamer E.G."/>
            <person name="Barat B."/>
            <person name="Waligurski E."/>
            <person name="Medina S."/>
            <person name="Paddock L."/>
            <person name="Mostad J."/>
        </authorList>
    </citation>
    <scope>NUCLEOTIDE SEQUENCE</scope>
    <source>
        <strain evidence="1">DFI.7.96</strain>
    </source>
</reference>
<accession>A0AAW5KHW4</accession>
<sequence length="62" mass="6769">VKQVCFTVFTPPSPAAGAGLFCKYDTRRDVCPTRKPLASPLSKKVVKIVQTASLFLDTADRQ</sequence>
<dbReference type="RefSeq" id="WP_256137013.1">
    <property type="nucleotide sequence ID" value="NZ_JANGAB010000471.1"/>
</dbReference>